<comment type="subcellular location">
    <subcellularLocation>
        <location evidence="1">Chromosome</location>
    </subcellularLocation>
</comment>
<organism evidence="11 12">
    <name type="scientific">Nicrophorus vespilloides</name>
    <name type="common">Boreal carrion beetle</name>
    <dbReference type="NCBI Taxonomy" id="110193"/>
    <lineage>
        <taxon>Eukaryota</taxon>
        <taxon>Metazoa</taxon>
        <taxon>Ecdysozoa</taxon>
        <taxon>Arthropoda</taxon>
        <taxon>Hexapoda</taxon>
        <taxon>Insecta</taxon>
        <taxon>Pterygota</taxon>
        <taxon>Neoptera</taxon>
        <taxon>Endopterygota</taxon>
        <taxon>Coleoptera</taxon>
        <taxon>Polyphaga</taxon>
        <taxon>Staphyliniformia</taxon>
        <taxon>Silphidae</taxon>
        <taxon>Nicrophorinae</taxon>
        <taxon>Nicrophorus</taxon>
    </lineage>
</organism>
<sequence length="1257" mass="142981">MAEKQLYDIFQTAENSLANHPRLIHRLINVYSQYPFEEFFKGFVHCLEIIFHYPIVQSRKTCIKSLDFGAQFTANVMKQAENESIDEDFETPQFICKIIMQALEYTDLAQENMRYYSCQFINLVLKHLGENAQLDDDLYLAIQNSMLESINDRLPSIRLQSITCLLRLQDPLNNDCPVIKAFINCLADPNVAVRSTSVKTIAVTSVTIPKIVKCLYDQNHFVRSEATLKCAHINPIYFRIQDRQKVLQKLFNEDNKVVKKCFHDVLFPKWLGEYKNDILKFLKSIKLDGDDSDINTVDSLTKNILEVYFKSFPINDIIAGLNLSENKLIPYEKLSMEVVAYWNTLITHLRNNEMDDYLDDLQPELLHFCNYIDKFIANSLDELMNKKMDDWQMLEFQYKLNILMVMAGEKDLADEVGRKALHALILNILQHNKLHTKTLYTVINILSELSNTPQEFSMEICTLISDIREPLIEEEEEMIPNEQPRNTLDNNFKLARMKLKLDVLIEEREEAKNEENFQLAAEKHEEVKKLSKEVADMECVPIAVKKTTKVKKLQDDSGTITQYLDILIVVLQIVRKLDDNLHTCIKEVLHPLMDNPTDDVCLRVFKCNCLLSLLDKEYAFDNIKMIATPIVMFHYMSNYDLDILSASMGAIADLVVLYGTSLLGNGSDTTIQKKNSRRLYNQGEFNFENLDMEDYSSEEVMNIIIEIMDDENVVLSEVAVNAVARLLMAGALVTPSLISRVLLKYLNPMMVKNNPKLQQMLISGLLYFANKYTNAVDVIAKAVFSTLNMIVNAPKTNPLSEIDIDNTIHFLAGLTNNAGKDTLVNAHQDLYLELCTKLVKYPNDNCSGVWIKMLLVLQLPTDDKLVLNEIKQRIEIIIEELTDKVLIQKLKKHLSCLIEYLNGSHGMSTIAEITEESVEDDQNSLVAKNANVGKQHRLEGKKANIEEVSSDQEIVEGSEAKRSRLQSSDDDTQTSAFVVPGSSICNKLVVLQNITMKKTNQKLNSDDESGDSAKENKTGTGQKENKERSNISPENKSVISDTDRSSSESEKTCKDTVEVNGCSSNAEDSTTEKEDSQNGNNKRQNGKVSTRIRKKPKRYENPLEEIDKNNKKIELMRRSTKINNDESVSRINGKKGKPKGKQEQKSKVSTGSKKSAKQNAMTSMGMTSNEVDNTTLNESVSVKRKKQRGNVQSISFEDSEETILYTIVESSEFNYSNLEDSTSSRRTKSIVSETSSDDEKPARKSVRLSKKKKGSVK</sequence>
<dbReference type="Pfam" id="PF12719">
    <property type="entry name" value="Cnd3"/>
    <property type="match status" value="1"/>
</dbReference>
<evidence type="ECO:0000256" key="9">
    <source>
        <dbReference type="SAM" id="MobiDB-lite"/>
    </source>
</evidence>
<feature type="coiled-coil region" evidence="8">
    <location>
        <begin position="494"/>
        <end position="540"/>
    </location>
</feature>
<keyword evidence="4" id="KW-0132">Cell division</keyword>
<feature type="domain" description="Nuclear condensin complex subunit 3 C-terminal" evidence="10">
    <location>
        <begin position="564"/>
        <end position="859"/>
    </location>
</feature>
<dbReference type="RefSeq" id="XP_017774612.1">
    <property type="nucleotide sequence ID" value="XM_017919123.1"/>
</dbReference>
<feature type="compositionally biased region" description="Basic residues" evidence="9">
    <location>
        <begin position="1243"/>
        <end position="1257"/>
    </location>
</feature>
<dbReference type="PANTHER" id="PTHR14418:SF5">
    <property type="entry name" value="CONDENSIN COMPLEX SUBUNIT 3"/>
    <property type="match status" value="1"/>
</dbReference>
<feature type="compositionally biased region" description="Basic and acidic residues" evidence="9">
    <location>
        <begin position="1041"/>
        <end position="1057"/>
    </location>
</feature>
<feature type="compositionally biased region" description="Basic and acidic residues" evidence="9">
    <location>
        <begin position="1098"/>
        <end position="1128"/>
    </location>
</feature>
<dbReference type="InterPro" id="IPR016024">
    <property type="entry name" value="ARM-type_fold"/>
</dbReference>
<keyword evidence="5" id="KW-0498">Mitosis</keyword>
<dbReference type="GeneID" id="108561260"/>
<evidence type="ECO:0000256" key="6">
    <source>
        <dbReference type="ARBA" id="ARBA00023067"/>
    </source>
</evidence>
<feature type="compositionally biased region" description="Basic and acidic residues" evidence="9">
    <location>
        <begin position="1011"/>
        <end position="1029"/>
    </location>
</feature>
<protein>
    <submittedName>
        <fullName evidence="12 13">Condensin complex subunit 3-like</fullName>
    </submittedName>
</protein>
<keyword evidence="11" id="KW-1185">Reference proteome</keyword>
<comment type="similarity">
    <text evidence="2">Belongs to the CND3 (condensin subunit 3) family.</text>
</comment>
<feature type="compositionally biased region" description="Polar residues" evidence="9">
    <location>
        <begin position="1148"/>
        <end position="1180"/>
    </location>
</feature>
<feature type="region of interest" description="Disordered" evidence="9">
    <location>
        <begin position="948"/>
        <end position="975"/>
    </location>
</feature>
<evidence type="ECO:0000256" key="4">
    <source>
        <dbReference type="ARBA" id="ARBA00022618"/>
    </source>
</evidence>
<evidence type="ECO:0000256" key="1">
    <source>
        <dbReference type="ARBA" id="ARBA00004286"/>
    </source>
</evidence>
<evidence type="ECO:0000256" key="7">
    <source>
        <dbReference type="ARBA" id="ARBA00023306"/>
    </source>
</evidence>
<keyword evidence="8" id="KW-0175">Coiled coil</keyword>
<evidence type="ECO:0000313" key="12">
    <source>
        <dbReference type="RefSeq" id="XP_017774611.1"/>
    </source>
</evidence>
<dbReference type="PANTHER" id="PTHR14418">
    <property type="entry name" value="CONDENSIN COMPLEX SUBUNIT 3-RELATED"/>
    <property type="match status" value="1"/>
</dbReference>
<keyword evidence="3" id="KW-0158">Chromosome</keyword>
<evidence type="ECO:0000256" key="3">
    <source>
        <dbReference type="ARBA" id="ARBA00022454"/>
    </source>
</evidence>
<evidence type="ECO:0000256" key="2">
    <source>
        <dbReference type="ARBA" id="ARBA00006533"/>
    </source>
</evidence>
<evidence type="ECO:0000313" key="13">
    <source>
        <dbReference type="RefSeq" id="XP_017774612.1"/>
    </source>
</evidence>
<evidence type="ECO:0000259" key="10">
    <source>
        <dbReference type="Pfam" id="PF12719"/>
    </source>
</evidence>
<gene>
    <name evidence="12 13" type="primary">LOC108561260</name>
</gene>
<feature type="compositionally biased region" description="Polar residues" evidence="9">
    <location>
        <begin position="1030"/>
        <end position="1040"/>
    </location>
</feature>
<evidence type="ECO:0000313" key="11">
    <source>
        <dbReference type="Proteomes" id="UP000695000"/>
    </source>
</evidence>
<dbReference type="InterPro" id="IPR011989">
    <property type="entry name" value="ARM-like"/>
</dbReference>
<keyword evidence="6" id="KW-0226">DNA condensation</keyword>
<proteinExistence type="inferred from homology"/>
<dbReference type="InterPro" id="IPR027165">
    <property type="entry name" value="CND3"/>
</dbReference>
<dbReference type="RefSeq" id="XP_017774611.1">
    <property type="nucleotide sequence ID" value="XM_017919122.1"/>
</dbReference>
<evidence type="ECO:0000256" key="5">
    <source>
        <dbReference type="ARBA" id="ARBA00022776"/>
    </source>
</evidence>
<dbReference type="InterPro" id="IPR025977">
    <property type="entry name" value="Cnd3_C"/>
</dbReference>
<accession>A0ABM1MJ61</accession>
<feature type="compositionally biased region" description="Polar residues" evidence="9">
    <location>
        <begin position="1077"/>
        <end position="1088"/>
    </location>
</feature>
<evidence type="ECO:0000256" key="8">
    <source>
        <dbReference type="SAM" id="Coils"/>
    </source>
</evidence>
<dbReference type="SUPFAM" id="SSF48371">
    <property type="entry name" value="ARM repeat"/>
    <property type="match status" value="1"/>
</dbReference>
<keyword evidence="7" id="KW-0131">Cell cycle</keyword>
<feature type="region of interest" description="Disordered" evidence="9">
    <location>
        <begin position="1215"/>
        <end position="1257"/>
    </location>
</feature>
<dbReference type="Proteomes" id="UP000695000">
    <property type="component" value="Unplaced"/>
</dbReference>
<dbReference type="Gene3D" id="1.25.10.10">
    <property type="entry name" value="Leucine-rich Repeat Variant"/>
    <property type="match status" value="1"/>
</dbReference>
<name>A0ABM1MJ61_NICVS</name>
<reference evidence="12 13" key="1">
    <citation type="submission" date="2025-05" db="UniProtKB">
        <authorList>
            <consortium name="RefSeq"/>
        </authorList>
    </citation>
    <scope>IDENTIFICATION</scope>
    <source>
        <tissue evidence="12 13">Whole Larva</tissue>
    </source>
</reference>
<feature type="region of interest" description="Disordered" evidence="9">
    <location>
        <begin position="1001"/>
        <end position="1196"/>
    </location>
</feature>